<proteinExistence type="predicted"/>
<protein>
    <recommendedName>
        <fullName evidence="3">Fungal N-terminal domain-containing protein</fullName>
    </recommendedName>
</protein>
<gene>
    <name evidence="1" type="ORF">BD289DRAFT_296767</name>
</gene>
<evidence type="ECO:0000313" key="1">
    <source>
        <dbReference type="EMBL" id="PSR82781.1"/>
    </source>
</evidence>
<dbReference type="OrthoDB" id="432483at2759"/>
<dbReference type="AlphaFoldDB" id="A0A2T3A4L7"/>
<dbReference type="Proteomes" id="UP000241462">
    <property type="component" value="Unassembled WGS sequence"/>
</dbReference>
<evidence type="ECO:0008006" key="3">
    <source>
        <dbReference type="Google" id="ProtNLM"/>
    </source>
</evidence>
<dbReference type="EMBL" id="KZ678470">
    <property type="protein sequence ID" value="PSR82781.1"/>
    <property type="molecule type" value="Genomic_DNA"/>
</dbReference>
<dbReference type="InParanoid" id="A0A2T3A4L7"/>
<organism evidence="1 2">
    <name type="scientific">Coniella lustricola</name>
    <dbReference type="NCBI Taxonomy" id="2025994"/>
    <lineage>
        <taxon>Eukaryota</taxon>
        <taxon>Fungi</taxon>
        <taxon>Dikarya</taxon>
        <taxon>Ascomycota</taxon>
        <taxon>Pezizomycotina</taxon>
        <taxon>Sordariomycetes</taxon>
        <taxon>Sordariomycetidae</taxon>
        <taxon>Diaporthales</taxon>
        <taxon>Schizoparmaceae</taxon>
        <taxon>Coniella</taxon>
    </lineage>
</organism>
<reference evidence="1 2" key="1">
    <citation type="journal article" date="2018" name="Mycol. Prog.">
        <title>Coniella lustricola, a new species from submerged detritus.</title>
        <authorList>
            <person name="Raudabaugh D.B."/>
            <person name="Iturriaga T."/>
            <person name="Carver A."/>
            <person name="Mondo S."/>
            <person name="Pangilinan J."/>
            <person name="Lipzen A."/>
            <person name="He G."/>
            <person name="Amirebrahimi M."/>
            <person name="Grigoriev I.V."/>
            <person name="Miller A.N."/>
        </authorList>
    </citation>
    <scope>NUCLEOTIDE SEQUENCE [LARGE SCALE GENOMIC DNA]</scope>
    <source>
        <strain evidence="1 2">B22-T-1</strain>
    </source>
</reference>
<keyword evidence="2" id="KW-1185">Reference proteome</keyword>
<name>A0A2T3A4L7_9PEZI</name>
<evidence type="ECO:0000313" key="2">
    <source>
        <dbReference type="Proteomes" id="UP000241462"/>
    </source>
</evidence>
<accession>A0A2T3A4L7</accession>
<sequence>MIDLCPRSINRLADLEFILNRRTAHQTQEALSKFASEYAVCLSAISGQIRGLEASIEAMSLSASATANDEIIKALQEQDQMLKSCLKVYEPALKKTSSVSGTEIKYAQALDRAKVFTGNIDYQGQEASIRIDKLEARDNAQMITGNISAAFASAWISG</sequence>